<dbReference type="Proteomes" id="UP000035287">
    <property type="component" value="Chromosome"/>
</dbReference>
<accession>A0A0G3XF38</accession>
<evidence type="ECO:0000313" key="1">
    <source>
        <dbReference type="EMBL" id="AKM09817.1"/>
    </source>
</evidence>
<keyword evidence="2" id="KW-1185">Reference proteome</keyword>
<dbReference type="PATRIC" id="fig|1348774.3.peg.1504"/>
<gene>
    <name evidence="1" type="ORF">AB433_07195</name>
</gene>
<sequence length="94" mass="10473">MKKITLSLAIASALIATPSLAKAESEQFTREGTEFSYTTQQRGDVTVIIGKEKDGTRFRLYVSDDKVRGHYDGNRISFDRSEIGPHPIVTVAQR</sequence>
<organism evidence="1 2">
    <name type="scientific">Croceicoccus naphthovorans</name>
    <dbReference type="NCBI Taxonomy" id="1348774"/>
    <lineage>
        <taxon>Bacteria</taxon>
        <taxon>Pseudomonadati</taxon>
        <taxon>Pseudomonadota</taxon>
        <taxon>Alphaproteobacteria</taxon>
        <taxon>Sphingomonadales</taxon>
        <taxon>Erythrobacteraceae</taxon>
        <taxon>Croceicoccus</taxon>
    </lineage>
</organism>
<dbReference type="AlphaFoldDB" id="A0A0G3XF38"/>
<dbReference type="RefSeq" id="WP_047820501.1">
    <property type="nucleotide sequence ID" value="NZ_CP011770.1"/>
</dbReference>
<reference evidence="1 2" key="1">
    <citation type="submission" date="2015-06" db="EMBL/GenBank/DDBJ databases">
        <authorList>
            <person name="Zeng Y."/>
            <person name="Huang Y."/>
        </authorList>
    </citation>
    <scope>NUCLEOTIDE SEQUENCE [LARGE SCALE GENOMIC DNA]</scope>
    <source>
        <strain evidence="1 2">PQ-2</strain>
    </source>
</reference>
<protein>
    <submittedName>
        <fullName evidence="1">Uncharacterized protein</fullName>
    </submittedName>
</protein>
<name>A0A0G3XF38_9SPHN</name>
<dbReference type="EMBL" id="CP011770">
    <property type="protein sequence ID" value="AKM09817.1"/>
    <property type="molecule type" value="Genomic_DNA"/>
</dbReference>
<evidence type="ECO:0000313" key="2">
    <source>
        <dbReference type="Proteomes" id="UP000035287"/>
    </source>
</evidence>
<proteinExistence type="predicted"/>
<dbReference type="OrthoDB" id="7433354at2"/>
<dbReference type="KEGG" id="cna:AB433_07195"/>